<keyword evidence="2 5" id="KW-0378">Hydrolase</keyword>
<organism evidence="5 6">
    <name type="scientific">Novosphingobium anseongense</name>
    <dbReference type="NCBI Taxonomy" id="3133436"/>
    <lineage>
        <taxon>Bacteria</taxon>
        <taxon>Pseudomonadati</taxon>
        <taxon>Pseudomonadota</taxon>
        <taxon>Alphaproteobacteria</taxon>
        <taxon>Sphingomonadales</taxon>
        <taxon>Sphingomonadaceae</taxon>
        <taxon>Novosphingobium</taxon>
    </lineage>
</organism>
<feature type="domain" description="Alpha/beta hydrolase fold-3" evidence="4">
    <location>
        <begin position="131"/>
        <end position="338"/>
    </location>
</feature>
<evidence type="ECO:0000256" key="1">
    <source>
        <dbReference type="ARBA" id="ARBA00010515"/>
    </source>
</evidence>
<evidence type="ECO:0000256" key="2">
    <source>
        <dbReference type="ARBA" id="ARBA00022801"/>
    </source>
</evidence>
<evidence type="ECO:0000313" key="6">
    <source>
        <dbReference type="Proteomes" id="UP001361239"/>
    </source>
</evidence>
<dbReference type="Proteomes" id="UP001361239">
    <property type="component" value="Unassembled WGS sequence"/>
</dbReference>
<dbReference type="EMBL" id="JBBHJZ010000003">
    <property type="protein sequence ID" value="MEJ5978442.1"/>
    <property type="molecule type" value="Genomic_DNA"/>
</dbReference>
<comment type="caution">
    <text evidence="5">The sequence shown here is derived from an EMBL/GenBank/DDBJ whole genome shotgun (WGS) entry which is preliminary data.</text>
</comment>
<keyword evidence="3" id="KW-0732">Signal</keyword>
<evidence type="ECO:0000259" key="4">
    <source>
        <dbReference type="Pfam" id="PF07859"/>
    </source>
</evidence>
<protein>
    <submittedName>
        <fullName evidence="5">Alpha/beta hydrolase</fullName>
    </submittedName>
</protein>
<evidence type="ECO:0000313" key="5">
    <source>
        <dbReference type="EMBL" id="MEJ5978442.1"/>
    </source>
</evidence>
<dbReference type="Pfam" id="PF07859">
    <property type="entry name" value="Abhydrolase_3"/>
    <property type="match status" value="1"/>
</dbReference>
<keyword evidence="6" id="KW-1185">Reference proteome</keyword>
<dbReference type="RefSeq" id="WP_339588361.1">
    <property type="nucleotide sequence ID" value="NZ_JBBHJZ010000003.1"/>
</dbReference>
<feature type="signal peptide" evidence="3">
    <location>
        <begin position="1"/>
        <end position="21"/>
    </location>
</feature>
<dbReference type="GO" id="GO:0016787">
    <property type="term" value="F:hydrolase activity"/>
    <property type="evidence" value="ECO:0007669"/>
    <property type="project" value="UniProtKB-KW"/>
</dbReference>
<name>A0ABU8S0B9_9SPHN</name>
<dbReference type="InterPro" id="IPR050300">
    <property type="entry name" value="GDXG_lipolytic_enzyme"/>
</dbReference>
<sequence length="362" mass="38628">MKTRHAILALTSALALTGAAAADEAKPPVAARPTFDADGTVNVPAFKLPPSPFLSPEALALQKMRAQMPPPPIGPELDITKARAGVEAMMGRGVSAMRQRYPVDVADQTIAGVPTRVVTPKDKPFDRERVLINVHGGGFTMCADACAMLESIPISSLGAWKVVTVNYRMAPEARHPAAVEDVEKVYRELLKTYKPQHIGLYGCSAGGALTAQAAAWMPQHGLPQFAAVGIFGAGAVRFGAGDSAYVTGYTDGSFPAPPLPPAQPMDITRGYFGSADMRDPVISPALHPDVLAKFPPTLLITGGRSMDMTPAIYTNSQLLKAKVRSTLIVGEGMGHCYIYQSNLPEARDAYDVIVRFFQENLK</sequence>
<dbReference type="Gene3D" id="3.40.50.1820">
    <property type="entry name" value="alpha/beta hydrolase"/>
    <property type="match status" value="1"/>
</dbReference>
<comment type="similarity">
    <text evidence="1">Belongs to the 'GDXG' lipolytic enzyme family.</text>
</comment>
<dbReference type="InterPro" id="IPR029058">
    <property type="entry name" value="AB_hydrolase_fold"/>
</dbReference>
<proteinExistence type="inferred from homology"/>
<feature type="chain" id="PRO_5045805993" evidence="3">
    <location>
        <begin position="22"/>
        <end position="362"/>
    </location>
</feature>
<dbReference type="InterPro" id="IPR013094">
    <property type="entry name" value="AB_hydrolase_3"/>
</dbReference>
<evidence type="ECO:0000256" key="3">
    <source>
        <dbReference type="SAM" id="SignalP"/>
    </source>
</evidence>
<gene>
    <name evidence="5" type="ORF">WG901_17450</name>
</gene>
<dbReference type="PANTHER" id="PTHR48081">
    <property type="entry name" value="AB HYDROLASE SUPERFAMILY PROTEIN C4A8.06C"/>
    <property type="match status" value="1"/>
</dbReference>
<dbReference type="PANTHER" id="PTHR48081:SF30">
    <property type="entry name" value="ACETYL-HYDROLASE LIPR-RELATED"/>
    <property type="match status" value="1"/>
</dbReference>
<reference evidence="5 6" key="1">
    <citation type="submission" date="2024-03" db="EMBL/GenBank/DDBJ databases">
        <authorList>
            <person name="Jo J.-H."/>
        </authorList>
    </citation>
    <scope>NUCLEOTIDE SEQUENCE [LARGE SCALE GENOMIC DNA]</scope>
    <source>
        <strain evidence="5 6">PS1R-30</strain>
    </source>
</reference>
<accession>A0ABU8S0B9</accession>
<dbReference type="SUPFAM" id="SSF53474">
    <property type="entry name" value="alpha/beta-Hydrolases"/>
    <property type="match status" value="1"/>
</dbReference>